<sequence length="67" mass="8028">MKLPVFRTYFFVLLERGLLGRREAKKNAENIIEDGGKLKTEDEKLKRRRKFNCRKLKTPHGEKTEEH</sequence>
<gene>
    <name evidence="1" type="ORF">AEAE_1177</name>
</gene>
<accession>A0A261F7S1</accession>
<dbReference type="RefSeq" id="WP_094690260.1">
    <property type="nucleotide sequence ID" value="NZ_JACBYZ010000001.1"/>
</dbReference>
<keyword evidence="2" id="KW-1185">Reference proteome</keyword>
<dbReference type="AlphaFoldDB" id="A0A261F7S1"/>
<evidence type="ECO:0000313" key="1">
    <source>
        <dbReference type="EMBL" id="OZG55199.1"/>
    </source>
</evidence>
<evidence type="ECO:0000313" key="2">
    <source>
        <dbReference type="Proteomes" id="UP000228976"/>
    </source>
</evidence>
<name>A0A261F7S1_9BIFI</name>
<dbReference type="EMBL" id="MWWU01000004">
    <property type="protein sequence ID" value="OZG55199.1"/>
    <property type="molecule type" value="Genomic_DNA"/>
</dbReference>
<organism evidence="1 2">
    <name type="scientific">Aeriscardovia aeriphila</name>
    <dbReference type="NCBI Taxonomy" id="218139"/>
    <lineage>
        <taxon>Bacteria</taxon>
        <taxon>Bacillati</taxon>
        <taxon>Actinomycetota</taxon>
        <taxon>Actinomycetes</taxon>
        <taxon>Bifidobacteriales</taxon>
        <taxon>Bifidobacteriaceae</taxon>
        <taxon>Aeriscardovia</taxon>
    </lineage>
</organism>
<dbReference type="Proteomes" id="UP000228976">
    <property type="component" value="Unassembled WGS sequence"/>
</dbReference>
<protein>
    <submittedName>
        <fullName evidence="1">Uncharacterized protein</fullName>
    </submittedName>
</protein>
<proteinExistence type="predicted"/>
<reference evidence="1 2" key="1">
    <citation type="journal article" date="2017" name="BMC Genomics">
        <title>Comparative genomic and phylogenomic analyses of the Bifidobacteriaceae family.</title>
        <authorList>
            <person name="Lugli G.A."/>
            <person name="Milani C."/>
            <person name="Turroni F."/>
            <person name="Duranti S."/>
            <person name="Mancabelli L."/>
            <person name="Mangifesta M."/>
            <person name="Ferrario C."/>
            <person name="Modesto M."/>
            <person name="Mattarelli P."/>
            <person name="Jiri K."/>
            <person name="van Sinderen D."/>
            <person name="Ventura M."/>
        </authorList>
    </citation>
    <scope>NUCLEOTIDE SEQUENCE [LARGE SCALE GENOMIC DNA]</scope>
    <source>
        <strain evidence="1 2">LMG 21773</strain>
    </source>
</reference>
<comment type="caution">
    <text evidence="1">The sequence shown here is derived from an EMBL/GenBank/DDBJ whole genome shotgun (WGS) entry which is preliminary data.</text>
</comment>